<evidence type="ECO:0000259" key="6">
    <source>
        <dbReference type="Pfam" id="PF07980"/>
    </source>
</evidence>
<evidence type="ECO:0000313" key="8">
    <source>
        <dbReference type="EMBL" id="TCO10799.1"/>
    </source>
</evidence>
<dbReference type="EMBL" id="SLWK01000001">
    <property type="protein sequence ID" value="TCO10799.1"/>
    <property type="molecule type" value="Genomic_DNA"/>
</dbReference>
<keyword evidence="9" id="KW-1185">Reference proteome</keyword>
<evidence type="ECO:0000256" key="4">
    <source>
        <dbReference type="ARBA" id="ARBA00023136"/>
    </source>
</evidence>
<proteinExistence type="inferred from homology"/>
<dbReference type="Proteomes" id="UP000295221">
    <property type="component" value="Unassembled WGS sequence"/>
</dbReference>
<keyword evidence="3" id="KW-0732">Signal</keyword>
<dbReference type="InterPro" id="IPR033985">
    <property type="entry name" value="SusD-like_N"/>
</dbReference>
<accession>A0A4R2GQ06</accession>
<evidence type="ECO:0000256" key="1">
    <source>
        <dbReference type="ARBA" id="ARBA00004442"/>
    </source>
</evidence>
<comment type="caution">
    <text evidence="8">The sequence shown here is derived from an EMBL/GenBank/DDBJ whole genome shotgun (WGS) entry which is preliminary data.</text>
</comment>
<keyword evidence="5" id="KW-0998">Cell outer membrane</keyword>
<dbReference type="Pfam" id="PF14322">
    <property type="entry name" value="SusD-like_3"/>
    <property type="match status" value="1"/>
</dbReference>
<dbReference type="Pfam" id="PF07980">
    <property type="entry name" value="SusD_RagB"/>
    <property type="match status" value="1"/>
</dbReference>
<evidence type="ECO:0000256" key="2">
    <source>
        <dbReference type="ARBA" id="ARBA00006275"/>
    </source>
</evidence>
<comment type="subcellular location">
    <subcellularLocation>
        <location evidence="1">Cell outer membrane</location>
    </subcellularLocation>
</comment>
<keyword evidence="4" id="KW-0472">Membrane</keyword>
<evidence type="ECO:0000259" key="7">
    <source>
        <dbReference type="Pfam" id="PF14322"/>
    </source>
</evidence>
<sequence>MKKILYLLIAGVLFMGCEDFLDSDPLTQKTSANYPQTRADAEQLMAGIYTIMSSLQHRADESPFFIWEIASDDKLGGGGLNDVKAQAYETFQFSDNEMTLWPWATLYRGIHRANFALEVIDNVPDEQVSPALKNQFKGEAKFLRAWFYWQLNTIFNEVPLKLTSEAINLPAASADDIYGQIASDLKAAIELMPNVPYTSTQQGRVTKWAAQGLMARCFLFYTGFYGRESITLPEGGSVTRANVIAWLEDLVANSGHRLVDDFHELWPYTNSLTIGDYDYIQNYMAETGKSLLYAADNGARNPEAIFVQQFNNFAAWDIDRGYSNTYQLFFALRGLQHVSGTFPFAGGWGQGNSVPESLVNQWLEDEPNDPRLWASVLDIEAELSGYQKGQWDFVMESNYWGKKIHGIAVKTEQGQYFDSYSHLMYGTQNNNQLGHTDDLMFIRYADVLLMLSELKEDASYMNEVRARAGLDPVDYTLENLQKERRYELAFEGLRWNDMRRWGAEYTTEHLEHQEGVAILDFGEWTTHSALHPSGYTARYNATQGFFPIPFSQIRLSEGLLEQNAGYTEGGLGLYQGY</sequence>
<evidence type="ECO:0000313" key="9">
    <source>
        <dbReference type="Proteomes" id="UP000295221"/>
    </source>
</evidence>
<dbReference type="Gene3D" id="1.25.40.390">
    <property type="match status" value="1"/>
</dbReference>
<dbReference type="RefSeq" id="WP_132431587.1">
    <property type="nucleotide sequence ID" value="NZ_SLWK01000001.1"/>
</dbReference>
<name>A0A4R2GQ06_9BACT</name>
<dbReference type="SUPFAM" id="SSF48452">
    <property type="entry name" value="TPR-like"/>
    <property type="match status" value="1"/>
</dbReference>
<dbReference type="InterPro" id="IPR011990">
    <property type="entry name" value="TPR-like_helical_dom_sf"/>
</dbReference>
<feature type="domain" description="SusD-like N-terminal" evidence="7">
    <location>
        <begin position="19"/>
        <end position="219"/>
    </location>
</feature>
<dbReference type="AlphaFoldDB" id="A0A4R2GQ06"/>
<gene>
    <name evidence="8" type="ORF">EV194_101431</name>
</gene>
<dbReference type="GO" id="GO:0009279">
    <property type="term" value="C:cell outer membrane"/>
    <property type="evidence" value="ECO:0007669"/>
    <property type="project" value="UniProtKB-SubCell"/>
</dbReference>
<evidence type="ECO:0000256" key="5">
    <source>
        <dbReference type="ARBA" id="ARBA00023237"/>
    </source>
</evidence>
<organism evidence="8 9">
    <name type="scientific">Natronoflexus pectinivorans</name>
    <dbReference type="NCBI Taxonomy" id="682526"/>
    <lineage>
        <taxon>Bacteria</taxon>
        <taxon>Pseudomonadati</taxon>
        <taxon>Bacteroidota</taxon>
        <taxon>Bacteroidia</taxon>
        <taxon>Marinilabiliales</taxon>
        <taxon>Marinilabiliaceae</taxon>
        <taxon>Natronoflexus</taxon>
    </lineage>
</organism>
<feature type="domain" description="RagB/SusD" evidence="6">
    <location>
        <begin position="363"/>
        <end position="566"/>
    </location>
</feature>
<evidence type="ECO:0000256" key="3">
    <source>
        <dbReference type="ARBA" id="ARBA00022729"/>
    </source>
</evidence>
<dbReference type="PROSITE" id="PS51257">
    <property type="entry name" value="PROKAR_LIPOPROTEIN"/>
    <property type="match status" value="1"/>
</dbReference>
<dbReference type="InterPro" id="IPR012944">
    <property type="entry name" value="SusD_RagB_dom"/>
</dbReference>
<protein>
    <submittedName>
        <fullName evidence="8">SusD-like starch-binding protein associating with outer membrane</fullName>
    </submittedName>
</protein>
<dbReference type="OrthoDB" id="618454at2"/>
<reference evidence="8 9" key="1">
    <citation type="submission" date="2019-03" db="EMBL/GenBank/DDBJ databases">
        <title>Genomic Encyclopedia of Type Strains, Phase IV (KMG-IV): sequencing the most valuable type-strain genomes for metagenomic binning, comparative biology and taxonomic classification.</title>
        <authorList>
            <person name="Goeker M."/>
        </authorList>
    </citation>
    <scope>NUCLEOTIDE SEQUENCE [LARGE SCALE GENOMIC DNA]</scope>
    <source>
        <strain evidence="8 9">DSM 24179</strain>
    </source>
</reference>
<comment type="similarity">
    <text evidence="2">Belongs to the SusD family.</text>
</comment>